<keyword evidence="1" id="KW-0812">Transmembrane</keyword>
<comment type="caution">
    <text evidence="2">The sequence shown here is derived from an EMBL/GenBank/DDBJ whole genome shotgun (WGS) entry which is preliminary data.</text>
</comment>
<dbReference type="Proteomes" id="UP000187251">
    <property type="component" value="Unassembled WGS sequence"/>
</dbReference>
<reference evidence="2 3" key="1">
    <citation type="submission" date="2016-09" db="EMBL/GenBank/DDBJ databases">
        <title>Phylogenomics of Achromobacter.</title>
        <authorList>
            <person name="Jeukens J."/>
            <person name="Freschi L."/>
            <person name="Vincent A.T."/>
            <person name="Emond-Rheault J.-G."/>
            <person name="Kukavica-Ibrulj I."/>
            <person name="Charette S.J."/>
            <person name="Levesque R.C."/>
        </authorList>
    </citation>
    <scope>NUCLEOTIDE SEQUENCE [LARGE SCALE GENOMIC DNA]</scope>
    <source>
        <strain evidence="2 3">AUS488</strain>
    </source>
</reference>
<keyword evidence="1" id="KW-1133">Transmembrane helix</keyword>
<evidence type="ECO:0000256" key="1">
    <source>
        <dbReference type="SAM" id="Phobius"/>
    </source>
</evidence>
<feature type="transmembrane region" description="Helical" evidence="1">
    <location>
        <begin position="92"/>
        <end position="108"/>
    </location>
</feature>
<keyword evidence="1" id="KW-0472">Membrane</keyword>
<feature type="transmembrane region" description="Helical" evidence="1">
    <location>
        <begin position="59"/>
        <end position="80"/>
    </location>
</feature>
<dbReference type="EMBL" id="MJMN01000035">
    <property type="protein sequence ID" value="OMG80706.1"/>
    <property type="molecule type" value="Genomic_DNA"/>
</dbReference>
<organism evidence="2 3">
    <name type="scientific">Alcaligenes xylosoxydans xylosoxydans</name>
    <name type="common">Achromobacter xylosoxidans</name>
    <dbReference type="NCBI Taxonomy" id="85698"/>
    <lineage>
        <taxon>Bacteria</taxon>
        <taxon>Pseudomonadati</taxon>
        <taxon>Pseudomonadota</taxon>
        <taxon>Betaproteobacteria</taxon>
        <taxon>Burkholderiales</taxon>
        <taxon>Alcaligenaceae</taxon>
        <taxon>Achromobacter</taxon>
    </lineage>
</organism>
<proteinExistence type="predicted"/>
<dbReference type="AlphaFoldDB" id="A0A1R1JN13"/>
<accession>A0A1R1JN13</accession>
<name>A0A1R1JN13_ALCXX</name>
<sequence length="118" mass="12966">MSVAITKWQHIAWAVTVGGSFWGGFTVAVLGLFAGAWALDTAWQLDKDKHYRAIFWLKAGGRVGICLSVLVQVSLLWLWISGELGKLTTPQVLALGFPISCTMMYLLYQSYAAVAERA</sequence>
<protein>
    <submittedName>
        <fullName evidence="2">Uncharacterized protein</fullName>
    </submittedName>
</protein>
<gene>
    <name evidence="2" type="ORF">BIZ92_12505</name>
</gene>
<evidence type="ECO:0000313" key="3">
    <source>
        <dbReference type="Proteomes" id="UP000187251"/>
    </source>
</evidence>
<evidence type="ECO:0000313" key="2">
    <source>
        <dbReference type="EMBL" id="OMG80706.1"/>
    </source>
</evidence>
<feature type="transmembrane region" description="Helical" evidence="1">
    <location>
        <begin position="20"/>
        <end position="39"/>
    </location>
</feature>